<evidence type="ECO:0000259" key="1">
    <source>
        <dbReference type="Pfam" id="PF09706"/>
    </source>
</evidence>
<name>A0A498R4Q9_9FIRM</name>
<keyword evidence="3" id="KW-1185">Reference proteome</keyword>
<dbReference type="AlphaFoldDB" id="A0A498R4Q9"/>
<reference evidence="2 3" key="1">
    <citation type="submission" date="2018-06" db="EMBL/GenBank/DDBJ databases">
        <authorList>
            <person name="Strepis N."/>
        </authorList>
    </citation>
    <scope>NUCLEOTIDE SEQUENCE [LARGE SCALE GENOMIC DNA]</scope>
    <source>
        <strain evidence="2">LUCI</strain>
    </source>
</reference>
<dbReference type="OrthoDB" id="5540852at2"/>
<dbReference type="EMBL" id="UPPP01000061">
    <property type="protein sequence ID" value="VBB06129.1"/>
    <property type="molecule type" value="Genomic_DNA"/>
</dbReference>
<dbReference type="InterPro" id="IPR010180">
    <property type="entry name" value="CRISPR-assoc_prot_CXXC-CXXC"/>
</dbReference>
<organism evidence="2 3">
    <name type="scientific">Lucifera butyrica</name>
    <dbReference type="NCBI Taxonomy" id="1351585"/>
    <lineage>
        <taxon>Bacteria</taxon>
        <taxon>Bacillati</taxon>
        <taxon>Bacillota</taxon>
        <taxon>Negativicutes</taxon>
        <taxon>Veillonellales</taxon>
        <taxon>Veillonellaceae</taxon>
        <taxon>Lucifera</taxon>
    </lineage>
</organism>
<dbReference type="NCBIfam" id="TIGR01908">
    <property type="entry name" value="cas_CXXC_CXXC"/>
    <property type="match status" value="1"/>
</dbReference>
<feature type="domain" description="CRISPR-associated protein CXXC-CXXC" evidence="1">
    <location>
        <begin position="212"/>
        <end position="270"/>
    </location>
</feature>
<accession>A0A498R4Q9</accession>
<evidence type="ECO:0000313" key="2">
    <source>
        <dbReference type="EMBL" id="VBB06129.1"/>
    </source>
</evidence>
<gene>
    <name evidence="2" type="ORF">LUCI_1344</name>
</gene>
<dbReference type="InterPro" id="IPR019121">
    <property type="entry name" value="CRISPR-assoc_CXXC-CXXC_dom"/>
</dbReference>
<dbReference type="Proteomes" id="UP000277811">
    <property type="component" value="Unassembled WGS sequence"/>
</dbReference>
<protein>
    <recommendedName>
        <fullName evidence="1">CRISPR-associated protein CXXC-CXXC domain-containing protein</fullName>
    </recommendedName>
</protein>
<dbReference type="RefSeq" id="WP_122627084.1">
    <property type="nucleotide sequence ID" value="NZ_UPPP01000061.1"/>
</dbReference>
<sequence>MGREVIVTLNDALYNAGILGFLRICEKSDLPIKQAGNSISFDSDILSDFTACYLQTMMNVFRDDTIYTEIMTRHARIMALQINSEDDKKLFDEIFKYIADKLKRASYEAGFEIIKVRGEIYDFTAAVKEIKEEKDYGNKISLLNVLIQKMKQYEDIFLLKDITYTKIQPFWTNVAFLNSKKNKAEFNECFEESFSQPAYNFTPREGKKIQLTCCQCDVPISKNDSFPMAWINDLGVDVARKTSHYWNFKVDSFLCPVCNLIYACIPLGFTMKGSEGVFVNDNESITKLKEMNVVAAIKLEAHKDDLFYRVIDRFMHINQDITVQKELNNIQIVRRSNGQYVFNILSKEKLQVLDYCKRDFESIVGLSFKIQDEYINIYRRVIQSVLAGENLYPLLYTFLHTGIAKSMKIWFVRYLIKIQAVAICKGDEKMREKVVFAAMKRGEELRTVMLGDNQNENKVRTLSYKLLNALKVRNPSEFMDTLLRNYIGLGMQVPVGFLDVLKEENKFLDFGYAFVTGLNGGSSKKEDGEDTK</sequence>
<dbReference type="Pfam" id="PF09706">
    <property type="entry name" value="Cas_CXXC_CXXC"/>
    <property type="match status" value="1"/>
</dbReference>
<evidence type="ECO:0000313" key="3">
    <source>
        <dbReference type="Proteomes" id="UP000277811"/>
    </source>
</evidence>
<proteinExistence type="predicted"/>